<comment type="caution">
    <text evidence="1">The sequence shown here is derived from an EMBL/GenBank/DDBJ whole genome shotgun (WGS) entry which is preliminary data.</text>
</comment>
<dbReference type="Proteomes" id="UP001162992">
    <property type="component" value="Chromosome 7"/>
</dbReference>
<evidence type="ECO:0000313" key="1">
    <source>
        <dbReference type="EMBL" id="KAJ7548846.1"/>
    </source>
</evidence>
<accession>A0ACC2D3K5</accession>
<protein>
    <submittedName>
        <fullName evidence="1">Uncharacterized protein</fullName>
    </submittedName>
</protein>
<dbReference type="EMBL" id="CM055098">
    <property type="protein sequence ID" value="KAJ7548846.1"/>
    <property type="molecule type" value="Genomic_DNA"/>
</dbReference>
<sequence length="331" mass="36303">MDQKNAALLFVIRFLVCLIFVSSVVQAQLRPAFYLGSCFGAESIVRETVQNAVESNPETAAGLIRMHFHDCFVNGCDGSVLIDSTTGNQAEKDSFVNNPSLHGFEVIDAAKQALETKCPGIVSCADILAFAARDSVAALGGPRWPIRSGRRDGLVSRSSDVLSNIPAPTFNLQQLTQNFNNKGLSQEDMITLSGAHTIGVSHCSSFTNRLYNFNSTTQQDPLLDNDFANKLKAQCPNGNPNPNTVVEMDSLTPFLFDNSYYSDVRFGRGLFTSDEALITDPNTKQQVQANSAFTQFPWRFKFPLAMIRMSEIGVLTGQQGEIRKNCHVINS</sequence>
<keyword evidence="2" id="KW-1185">Reference proteome</keyword>
<reference evidence="2" key="1">
    <citation type="journal article" date="2024" name="Proc. Natl. Acad. Sci. U.S.A.">
        <title>Extraordinary preservation of gene collinearity over three hundred million years revealed in homosporous lycophytes.</title>
        <authorList>
            <person name="Li C."/>
            <person name="Wickell D."/>
            <person name="Kuo L.Y."/>
            <person name="Chen X."/>
            <person name="Nie B."/>
            <person name="Liao X."/>
            <person name="Peng D."/>
            <person name="Ji J."/>
            <person name="Jenkins J."/>
            <person name="Williams M."/>
            <person name="Shu S."/>
            <person name="Plott C."/>
            <person name="Barry K."/>
            <person name="Rajasekar S."/>
            <person name="Grimwood J."/>
            <person name="Han X."/>
            <person name="Sun S."/>
            <person name="Hou Z."/>
            <person name="He W."/>
            <person name="Dai G."/>
            <person name="Sun C."/>
            <person name="Schmutz J."/>
            <person name="Leebens-Mack J.H."/>
            <person name="Li F.W."/>
            <person name="Wang L."/>
        </authorList>
    </citation>
    <scope>NUCLEOTIDE SEQUENCE [LARGE SCALE GENOMIC DNA]</scope>
    <source>
        <strain evidence="2">cv. PW_Plant_1</strain>
    </source>
</reference>
<proteinExistence type="predicted"/>
<evidence type="ECO:0000313" key="2">
    <source>
        <dbReference type="Proteomes" id="UP001162992"/>
    </source>
</evidence>
<organism evidence="1 2">
    <name type="scientific">Diphasiastrum complanatum</name>
    <name type="common">Issler's clubmoss</name>
    <name type="synonym">Lycopodium complanatum</name>
    <dbReference type="NCBI Taxonomy" id="34168"/>
    <lineage>
        <taxon>Eukaryota</taxon>
        <taxon>Viridiplantae</taxon>
        <taxon>Streptophyta</taxon>
        <taxon>Embryophyta</taxon>
        <taxon>Tracheophyta</taxon>
        <taxon>Lycopodiopsida</taxon>
        <taxon>Lycopodiales</taxon>
        <taxon>Lycopodiaceae</taxon>
        <taxon>Lycopodioideae</taxon>
        <taxon>Diphasiastrum</taxon>
    </lineage>
</organism>
<gene>
    <name evidence="1" type="ORF">O6H91_07G030200</name>
</gene>
<name>A0ACC2D3K5_DIPCM</name>